<proteinExistence type="predicted"/>
<organism evidence="1 2">
    <name type="scientific">Panagrolaimus sp. PS1159</name>
    <dbReference type="NCBI Taxonomy" id="55785"/>
    <lineage>
        <taxon>Eukaryota</taxon>
        <taxon>Metazoa</taxon>
        <taxon>Ecdysozoa</taxon>
        <taxon>Nematoda</taxon>
        <taxon>Chromadorea</taxon>
        <taxon>Rhabditida</taxon>
        <taxon>Tylenchina</taxon>
        <taxon>Panagrolaimomorpha</taxon>
        <taxon>Panagrolaimoidea</taxon>
        <taxon>Panagrolaimidae</taxon>
        <taxon>Panagrolaimus</taxon>
    </lineage>
</organism>
<name>A0AC35FIB5_9BILA</name>
<dbReference type="Proteomes" id="UP000887580">
    <property type="component" value="Unplaced"/>
</dbReference>
<accession>A0AC35FIB5</accession>
<evidence type="ECO:0000313" key="2">
    <source>
        <dbReference type="WBParaSite" id="PS1159_v2.g17764.t1"/>
    </source>
</evidence>
<evidence type="ECO:0000313" key="1">
    <source>
        <dbReference type="Proteomes" id="UP000887580"/>
    </source>
</evidence>
<sequence length="284" mass="32834">MWVKDRFKLTQALVVDPLYLQHSWTDKAIDYRHWGIPLSRRFRALKLWFVIRMYGIEGLQTYIREHVRLAKKFETILRGDDRFEIIGDVVVGLVYEEATAEPIIEEEYELERLEEKEYDQLKDDSDSQSLPNKDTSIDSLNSYDPNTPPISANSVVSPFTASNSVPPSEIPFSEKRRGHTLAEKRSFLVRMVSDPKCYNPKIVRHLNLRNHKQMSQDLMRDRTMRQVIEKGVTRTRYSGSGAPMFGLGRSDSQESRNLPGETYDDETEYVSTVAPDQTGLQTPL</sequence>
<reference evidence="2" key="1">
    <citation type="submission" date="2022-11" db="UniProtKB">
        <authorList>
            <consortium name="WormBaseParasite"/>
        </authorList>
    </citation>
    <scope>IDENTIFICATION</scope>
</reference>
<protein>
    <submittedName>
        <fullName evidence="2">Uncharacterized protein</fullName>
    </submittedName>
</protein>
<dbReference type="WBParaSite" id="PS1159_v2.g17764.t1">
    <property type="protein sequence ID" value="PS1159_v2.g17764.t1"/>
    <property type="gene ID" value="PS1159_v2.g17764"/>
</dbReference>